<reference evidence="1 2" key="1">
    <citation type="journal article" date="2019" name="Nat. Ecol. Evol.">
        <title>Megaphylogeny resolves global patterns of mushroom evolution.</title>
        <authorList>
            <person name="Varga T."/>
            <person name="Krizsan K."/>
            <person name="Foldi C."/>
            <person name="Dima B."/>
            <person name="Sanchez-Garcia M."/>
            <person name="Sanchez-Ramirez S."/>
            <person name="Szollosi G.J."/>
            <person name="Szarkandi J.G."/>
            <person name="Papp V."/>
            <person name="Albert L."/>
            <person name="Andreopoulos W."/>
            <person name="Angelini C."/>
            <person name="Antonin V."/>
            <person name="Barry K.W."/>
            <person name="Bougher N.L."/>
            <person name="Buchanan P."/>
            <person name="Buyck B."/>
            <person name="Bense V."/>
            <person name="Catcheside P."/>
            <person name="Chovatia M."/>
            <person name="Cooper J."/>
            <person name="Damon W."/>
            <person name="Desjardin D."/>
            <person name="Finy P."/>
            <person name="Geml J."/>
            <person name="Haridas S."/>
            <person name="Hughes K."/>
            <person name="Justo A."/>
            <person name="Karasinski D."/>
            <person name="Kautmanova I."/>
            <person name="Kiss B."/>
            <person name="Kocsube S."/>
            <person name="Kotiranta H."/>
            <person name="LaButti K.M."/>
            <person name="Lechner B.E."/>
            <person name="Liimatainen K."/>
            <person name="Lipzen A."/>
            <person name="Lukacs Z."/>
            <person name="Mihaltcheva S."/>
            <person name="Morgado L.N."/>
            <person name="Niskanen T."/>
            <person name="Noordeloos M.E."/>
            <person name="Ohm R.A."/>
            <person name="Ortiz-Santana B."/>
            <person name="Ovrebo C."/>
            <person name="Racz N."/>
            <person name="Riley R."/>
            <person name="Savchenko A."/>
            <person name="Shiryaev A."/>
            <person name="Soop K."/>
            <person name="Spirin V."/>
            <person name="Szebenyi C."/>
            <person name="Tomsovsky M."/>
            <person name="Tulloss R.E."/>
            <person name="Uehling J."/>
            <person name="Grigoriev I.V."/>
            <person name="Vagvolgyi C."/>
            <person name="Papp T."/>
            <person name="Martin F.M."/>
            <person name="Miettinen O."/>
            <person name="Hibbett D.S."/>
            <person name="Nagy L.G."/>
        </authorList>
    </citation>
    <scope>NUCLEOTIDE SEQUENCE [LARGE SCALE GENOMIC DNA]</scope>
    <source>
        <strain evidence="1 2">NL-1719</strain>
    </source>
</reference>
<accession>A0ACD3ACZ4</accession>
<name>A0ACD3ACZ4_9AGAR</name>
<sequence>MLVGRFWMLHCGHQVFFFAFELLLLWSFFRKAIRPMSSKHVGWLIRRGGSSFGLRVLVVIELSFCQLYCAVEEECI</sequence>
<evidence type="ECO:0000313" key="2">
    <source>
        <dbReference type="Proteomes" id="UP000308600"/>
    </source>
</evidence>
<evidence type="ECO:0000313" key="1">
    <source>
        <dbReference type="EMBL" id="TFK63269.1"/>
    </source>
</evidence>
<protein>
    <submittedName>
        <fullName evidence="1">Uncharacterized protein</fullName>
    </submittedName>
</protein>
<dbReference type="Proteomes" id="UP000308600">
    <property type="component" value="Unassembled WGS sequence"/>
</dbReference>
<organism evidence="1 2">
    <name type="scientific">Pluteus cervinus</name>
    <dbReference type="NCBI Taxonomy" id="181527"/>
    <lineage>
        <taxon>Eukaryota</taxon>
        <taxon>Fungi</taxon>
        <taxon>Dikarya</taxon>
        <taxon>Basidiomycota</taxon>
        <taxon>Agaricomycotina</taxon>
        <taxon>Agaricomycetes</taxon>
        <taxon>Agaricomycetidae</taxon>
        <taxon>Agaricales</taxon>
        <taxon>Pluteineae</taxon>
        <taxon>Pluteaceae</taxon>
        <taxon>Pluteus</taxon>
    </lineage>
</organism>
<dbReference type="EMBL" id="ML208531">
    <property type="protein sequence ID" value="TFK63269.1"/>
    <property type="molecule type" value="Genomic_DNA"/>
</dbReference>
<proteinExistence type="predicted"/>
<gene>
    <name evidence="1" type="ORF">BDN72DRAFT_330075</name>
</gene>
<keyword evidence="2" id="KW-1185">Reference proteome</keyword>